<proteinExistence type="predicted"/>
<reference evidence="1 2" key="1">
    <citation type="submission" date="2024-03" db="EMBL/GenBank/DDBJ databases">
        <title>Aureococcus anophagefferens CCMP1851 and Kratosvirus quantuckense: Draft genome of a second virus-susceptible host strain in the model system.</title>
        <authorList>
            <person name="Chase E."/>
            <person name="Truchon A.R."/>
            <person name="Schepens W."/>
            <person name="Wilhelm S.W."/>
        </authorList>
    </citation>
    <scope>NUCLEOTIDE SEQUENCE [LARGE SCALE GENOMIC DNA]</scope>
    <source>
        <strain evidence="1 2">CCMP1851</strain>
    </source>
</reference>
<dbReference type="InterPro" id="IPR029063">
    <property type="entry name" value="SAM-dependent_MTases_sf"/>
</dbReference>
<evidence type="ECO:0000313" key="1">
    <source>
        <dbReference type="EMBL" id="KAK7239127.1"/>
    </source>
</evidence>
<sequence>MDPDHLGGLTWTGGRALAEYVADRPALVAGKRVLELGCGSALVALTCDALGAAATTATDLDGLDRVPARVDPRVFDVLGAAPLPACDVLLAADVMFTSELARALARRAAEAHRAGARVLVADSQGWASNAFRDELDAALAARFRFDATTVVDDVAGRERRKRVRILDVEPP</sequence>
<dbReference type="EMBL" id="JBBJCI010000226">
    <property type="protein sequence ID" value="KAK7239127.1"/>
    <property type="molecule type" value="Genomic_DNA"/>
</dbReference>
<dbReference type="SUPFAM" id="SSF53335">
    <property type="entry name" value="S-adenosyl-L-methionine-dependent methyltransferases"/>
    <property type="match status" value="1"/>
</dbReference>
<comment type="caution">
    <text evidence="1">The sequence shown here is derived from an EMBL/GenBank/DDBJ whole genome shotgun (WGS) entry which is preliminary data.</text>
</comment>
<accession>A0ABR1FV34</accession>
<name>A0ABR1FV34_AURAN</name>
<protein>
    <submittedName>
        <fullName evidence="1">Beta-lactamase</fullName>
    </submittedName>
</protein>
<gene>
    <name evidence="1" type="ORF">SO694_00027216</name>
</gene>
<dbReference type="Proteomes" id="UP001363151">
    <property type="component" value="Unassembled WGS sequence"/>
</dbReference>
<evidence type="ECO:0000313" key="2">
    <source>
        <dbReference type="Proteomes" id="UP001363151"/>
    </source>
</evidence>
<organism evidence="1 2">
    <name type="scientific">Aureococcus anophagefferens</name>
    <name type="common">Harmful bloom alga</name>
    <dbReference type="NCBI Taxonomy" id="44056"/>
    <lineage>
        <taxon>Eukaryota</taxon>
        <taxon>Sar</taxon>
        <taxon>Stramenopiles</taxon>
        <taxon>Ochrophyta</taxon>
        <taxon>Pelagophyceae</taxon>
        <taxon>Pelagomonadales</taxon>
        <taxon>Pelagomonadaceae</taxon>
        <taxon>Aureococcus</taxon>
    </lineage>
</organism>
<dbReference type="Gene3D" id="3.40.50.150">
    <property type="entry name" value="Vaccinia Virus protein VP39"/>
    <property type="match status" value="1"/>
</dbReference>
<keyword evidence="2" id="KW-1185">Reference proteome</keyword>